<dbReference type="AlphaFoldDB" id="A0A5J4SFZ9"/>
<proteinExistence type="predicted"/>
<dbReference type="EMBL" id="SNRY01000190">
    <property type="protein sequence ID" value="KAA6345016.1"/>
    <property type="molecule type" value="Genomic_DNA"/>
</dbReference>
<reference evidence="1" key="1">
    <citation type="submission" date="2019-03" db="EMBL/GenBank/DDBJ databases">
        <title>Single cell metagenomics reveals metabolic interactions within the superorganism composed of flagellate Streblomastix strix and complex community of Bacteroidetes bacteria on its surface.</title>
        <authorList>
            <person name="Treitli S.C."/>
            <person name="Kolisko M."/>
            <person name="Husnik F."/>
            <person name="Keeling P."/>
            <person name="Hampl V."/>
        </authorList>
    </citation>
    <scope>NUCLEOTIDE SEQUENCE</scope>
    <source>
        <strain evidence="1">STM</strain>
    </source>
</reference>
<comment type="caution">
    <text evidence="1">The sequence shown here is derived from an EMBL/GenBank/DDBJ whole genome shotgun (WGS) entry which is preliminary data.</text>
</comment>
<accession>A0A5J4SFZ9</accession>
<sequence>MRTGNKEATDIILPEIQAWMDEYAWTPWGKVIVRKAELEDTAALYGMNYLLMEQEK</sequence>
<gene>
    <name evidence="1" type="ORF">EZS27_007401</name>
</gene>
<organism evidence="1">
    <name type="scientific">termite gut metagenome</name>
    <dbReference type="NCBI Taxonomy" id="433724"/>
    <lineage>
        <taxon>unclassified sequences</taxon>
        <taxon>metagenomes</taxon>
        <taxon>organismal metagenomes</taxon>
    </lineage>
</organism>
<evidence type="ECO:0000313" key="1">
    <source>
        <dbReference type="EMBL" id="KAA6345016.1"/>
    </source>
</evidence>
<name>A0A5J4SFZ9_9ZZZZ</name>
<protein>
    <submittedName>
        <fullName evidence="1">Uncharacterized protein</fullName>
    </submittedName>
</protein>